<dbReference type="RefSeq" id="WP_024696290.1">
    <property type="nucleotide sequence ID" value="NZ_CP159362.1"/>
</dbReference>
<gene>
    <name evidence="1" type="ORF">N011_23020</name>
</gene>
<accession>A0AAU8LF69</accession>
<sequence length="206" mass="22449">MTPHAQSTALEVLNRSGCPVQLRFYRGAHLIWDVWLASGSELSVPDPVHAEIDICVVFIDPVSRVTYRIRTRICSKAKRLVTRMLADEGSVRFDLDIEPGDTISDIDVHNLCSGKVLIEARYLHSPFVLTSALDTSGSSTLNFRGVEVAAIMNGITTARIAIKDWSSDLLIDSSSQGYDGVATVSLVPHSKDGKGSSAHDNQRIKA</sequence>
<proteinExistence type="predicted"/>
<dbReference type="AlphaFoldDB" id="A0AAU8LF69"/>
<reference evidence="1" key="1">
    <citation type="journal article" date="2014" name="Genome Announc.">
        <title>Draft Genome Sequences of a Phylogenetically Diverse Suite of Pseudomonas syringae Strains from Multiple Source Populations.</title>
        <authorList>
            <person name="Baltrus D.A."/>
            <person name="Yourstone S."/>
            <person name="Lind A."/>
            <person name="Guilbaud C."/>
            <person name="Sands D.C."/>
            <person name="Jones C.D."/>
            <person name="Morris C.E."/>
            <person name="Dangl J.L."/>
        </authorList>
    </citation>
    <scope>NUCLEOTIDE SEQUENCE</scope>
    <source>
        <strain evidence="1">CC1417</strain>
    </source>
</reference>
<evidence type="ECO:0000313" key="1">
    <source>
        <dbReference type="EMBL" id="XCN67325.1"/>
    </source>
</evidence>
<reference evidence="1" key="2">
    <citation type="submission" date="2024-07" db="EMBL/GenBank/DDBJ databases">
        <title>A complete genome sequence for Pseudomonas syringae CC1417.</title>
        <authorList>
            <person name="Baltrus D.A."/>
        </authorList>
    </citation>
    <scope>NUCLEOTIDE SEQUENCE</scope>
    <source>
        <strain evidence="1">CC1417</strain>
    </source>
</reference>
<organism evidence="1">
    <name type="scientific">Pseudomonas syringae CC1417</name>
    <dbReference type="NCBI Taxonomy" id="1357272"/>
    <lineage>
        <taxon>Bacteria</taxon>
        <taxon>Pseudomonadati</taxon>
        <taxon>Pseudomonadota</taxon>
        <taxon>Gammaproteobacteria</taxon>
        <taxon>Pseudomonadales</taxon>
        <taxon>Pseudomonadaceae</taxon>
        <taxon>Pseudomonas</taxon>
        <taxon>Pseudomonas syringae</taxon>
    </lineage>
</organism>
<name>A0AAU8LF69_PSESX</name>
<dbReference type="EMBL" id="CP159362">
    <property type="protein sequence ID" value="XCN67325.1"/>
    <property type="molecule type" value="Genomic_DNA"/>
</dbReference>
<protein>
    <submittedName>
        <fullName evidence="1">Uncharacterized protein</fullName>
    </submittedName>
</protein>